<gene>
    <name evidence="1" type="ORF">BACOVA_03061</name>
</gene>
<comment type="caution">
    <text evidence="1">The sequence shown here is derived from an EMBL/GenBank/DDBJ whole genome shotgun (WGS) entry which is preliminary data.</text>
</comment>
<evidence type="ECO:0000313" key="2">
    <source>
        <dbReference type="Proteomes" id="UP000005475"/>
    </source>
</evidence>
<name>A0AAN3A6Y4_BACO1</name>
<dbReference type="GeneID" id="52035300"/>
<evidence type="ECO:0000313" key="1">
    <source>
        <dbReference type="EMBL" id="EDO11159.1"/>
    </source>
</evidence>
<dbReference type="AlphaFoldDB" id="A0AAN3A6Y4"/>
<dbReference type="Gene3D" id="3.40.630.30">
    <property type="match status" value="1"/>
</dbReference>
<dbReference type="RefSeq" id="WP_004299166.1">
    <property type="nucleotide sequence ID" value="NZ_DS264580.1"/>
</dbReference>
<organism evidence="1 2">
    <name type="scientific">Bacteroides ovatus (strain ATCC 8483 / DSM 1896 / JCM 5824 / BCRC 10623 / CCUG 4943 / NCTC 11153)</name>
    <dbReference type="NCBI Taxonomy" id="411476"/>
    <lineage>
        <taxon>Bacteria</taxon>
        <taxon>Pseudomonadati</taxon>
        <taxon>Bacteroidota</taxon>
        <taxon>Bacteroidia</taxon>
        <taxon>Bacteroidales</taxon>
        <taxon>Bacteroidaceae</taxon>
        <taxon>Bacteroides</taxon>
    </lineage>
</organism>
<reference evidence="2" key="2">
    <citation type="submission" date="2007-04" db="EMBL/GenBank/DDBJ databases">
        <title>Draft genome sequence of Bacteroides ovatus (ATCC 8483).</title>
        <authorList>
            <person name="Sudarsanam P."/>
            <person name="Ley R."/>
            <person name="Guruge J."/>
            <person name="Turnbaugh P.J."/>
            <person name="Mahowald M."/>
            <person name="Liep D."/>
            <person name="Gordon J."/>
        </authorList>
    </citation>
    <scope>NUCLEOTIDE SEQUENCE [LARGE SCALE GENOMIC DNA]</scope>
    <source>
        <strain evidence="2">ATCC 8483 / DSM 1896 / JCM 5824 / BCRC 10623 / CCUG 4943 / NCTC 11153</strain>
    </source>
</reference>
<protein>
    <submittedName>
        <fullName evidence="1">Uncharacterized protein</fullName>
    </submittedName>
</protein>
<accession>A0AAN3A6Y4</accession>
<dbReference type="EMBL" id="AAXF02000050">
    <property type="protein sequence ID" value="EDO11159.1"/>
    <property type="molecule type" value="Genomic_DNA"/>
</dbReference>
<dbReference type="Proteomes" id="UP000005475">
    <property type="component" value="Unassembled WGS sequence"/>
</dbReference>
<sequence>MDIKNDKITIKPLHDKDVGTFSKWLAKEYIYKWFCPDGKEHKMAWLNEINNRNT</sequence>
<proteinExistence type="predicted"/>
<reference evidence="1 2" key="1">
    <citation type="submission" date="2007-03" db="EMBL/GenBank/DDBJ databases">
        <authorList>
            <person name="Fulton L."/>
            <person name="Clifton S."/>
            <person name="Fulton B."/>
            <person name="Xu J."/>
            <person name="Minx P."/>
            <person name="Pepin K.H."/>
            <person name="Johnson M."/>
            <person name="Thiruvilangam P."/>
            <person name="Bhonagiri V."/>
            <person name="Nash W.E."/>
            <person name="Mardis E.R."/>
            <person name="Wilson R.K."/>
        </authorList>
    </citation>
    <scope>NUCLEOTIDE SEQUENCE [LARGE SCALE GENOMIC DNA]</scope>
    <source>
        <strain evidence="2">ATCC 8483 / DSM 1896 / JCM 5824 / BCRC 10623 / CCUG 4943 / NCTC 11153</strain>
    </source>
</reference>